<dbReference type="GO" id="GO:0043565">
    <property type="term" value="F:sequence-specific DNA binding"/>
    <property type="evidence" value="ECO:0007669"/>
    <property type="project" value="TreeGrafter"/>
</dbReference>
<dbReference type="GO" id="GO:0006351">
    <property type="term" value="P:DNA-templated transcription"/>
    <property type="evidence" value="ECO:0007669"/>
    <property type="project" value="TreeGrafter"/>
</dbReference>
<evidence type="ECO:0000313" key="6">
    <source>
        <dbReference type="EMBL" id="AKM07893.1"/>
    </source>
</evidence>
<dbReference type="STRING" id="543877.AM2010_1830"/>
<gene>
    <name evidence="6" type="ORF">AM2010_1830</name>
</gene>
<dbReference type="AlphaFoldDB" id="A0A0G3XBV6"/>
<dbReference type="InterPro" id="IPR058163">
    <property type="entry name" value="LysR-type_TF_proteobact-type"/>
</dbReference>
<dbReference type="PROSITE" id="PS50931">
    <property type="entry name" value="HTH_LYSR"/>
    <property type="match status" value="1"/>
</dbReference>
<organism evidence="6 7">
    <name type="scientific">Pelagerythrobacter marensis</name>
    <dbReference type="NCBI Taxonomy" id="543877"/>
    <lineage>
        <taxon>Bacteria</taxon>
        <taxon>Pseudomonadati</taxon>
        <taxon>Pseudomonadota</taxon>
        <taxon>Alphaproteobacteria</taxon>
        <taxon>Sphingomonadales</taxon>
        <taxon>Erythrobacteraceae</taxon>
        <taxon>Pelagerythrobacter</taxon>
    </lineage>
</organism>
<accession>A0A0G3XBV6</accession>
<keyword evidence="3" id="KW-0238">DNA-binding</keyword>
<dbReference type="InterPro" id="IPR036388">
    <property type="entry name" value="WH-like_DNA-bd_sf"/>
</dbReference>
<proteinExistence type="inferred from homology"/>
<dbReference type="InterPro" id="IPR000847">
    <property type="entry name" value="LysR_HTH_N"/>
</dbReference>
<dbReference type="SUPFAM" id="SSF46785">
    <property type="entry name" value="Winged helix' DNA-binding domain"/>
    <property type="match status" value="1"/>
</dbReference>
<dbReference type="Pfam" id="PF03466">
    <property type="entry name" value="LysR_substrate"/>
    <property type="match status" value="1"/>
</dbReference>
<evidence type="ECO:0000256" key="4">
    <source>
        <dbReference type="ARBA" id="ARBA00023163"/>
    </source>
</evidence>
<dbReference type="Gene3D" id="1.10.10.10">
    <property type="entry name" value="Winged helix-like DNA-binding domain superfamily/Winged helix DNA-binding domain"/>
    <property type="match status" value="1"/>
</dbReference>
<evidence type="ECO:0000256" key="2">
    <source>
        <dbReference type="ARBA" id="ARBA00023015"/>
    </source>
</evidence>
<dbReference type="PANTHER" id="PTHR30537">
    <property type="entry name" value="HTH-TYPE TRANSCRIPTIONAL REGULATOR"/>
    <property type="match status" value="1"/>
</dbReference>
<sequence>MLTDDSLRHLRIIVAIDEEGSLAAASRKLGLSLPSISRILSQSEANIGARLFERTARRCVSTEVGSIVLERSRQILADYTEMFEIAGGSWREPKGLVRMTAPVTFGRLHVVPSLCRFLDANPAIDVALHLTDAVVDLTDAGFDVGLRIGPVTSPSLVAKRVGEVAWWTLASRDYLDRHGTPASPADLGGHKWIQHSSILQPARSPQDLFGPQTATPSTRLAVNDAMAALEAARRGMGILSALSYQAQKDVDEGRLVRIRFPGEAEPIPVSLVYPETRRRIERSRRLVDFLAEDFGKLLRS</sequence>
<comment type="similarity">
    <text evidence="1">Belongs to the LysR transcriptional regulatory family.</text>
</comment>
<reference evidence="6 7" key="1">
    <citation type="submission" date="2015-06" db="EMBL/GenBank/DDBJ databases">
        <authorList>
            <person name="Kim K.M."/>
        </authorList>
    </citation>
    <scope>NUCLEOTIDE SEQUENCE [LARGE SCALE GENOMIC DNA]</scope>
    <source>
        <strain evidence="6 7">KCTC 22370</strain>
    </source>
</reference>
<dbReference type="Gene3D" id="3.40.190.290">
    <property type="match status" value="1"/>
</dbReference>
<name>A0A0G3XBV6_9SPHN</name>
<dbReference type="InterPro" id="IPR005119">
    <property type="entry name" value="LysR_subst-bd"/>
</dbReference>
<dbReference type="CDD" id="cd08422">
    <property type="entry name" value="PBP2_CrgA_like"/>
    <property type="match status" value="1"/>
</dbReference>
<protein>
    <submittedName>
        <fullName evidence="6">Transcriptional regulator</fullName>
    </submittedName>
</protein>
<keyword evidence="2" id="KW-0805">Transcription regulation</keyword>
<dbReference type="GO" id="GO:0003700">
    <property type="term" value="F:DNA-binding transcription factor activity"/>
    <property type="evidence" value="ECO:0007669"/>
    <property type="project" value="InterPro"/>
</dbReference>
<dbReference type="Pfam" id="PF00126">
    <property type="entry name" value="HTH_1"/>
    <property type="match status" value="1"/>
</dbReference>
<keyword evidence="7" id="KW-1185">Reference proteome</keyword>
<keyword evidence="4" id="KW-0804">Transcription</keyword>
<evidence type="ECO:0000256" key="1">
    <source>
        <dbReference type="ARBA" id="ARBA00009437"/>
    </source>
</evidence>
<dbReference type="InterPro" id="IPR036390">
    <property type="entry name" value="WH_DNA-bd_sf"/>
</dbReference>
<dbReference type="PANTHER" id="PTHR30537:SF5">
    <property type="entry name" value="HTH-TYPE TRANSCRIPTIONAL ACTIVATOR TTDR-RELATED"/>
    <property type="match status" value="1"/>
</dbReference>
<dbReference type="EMBL" id="CP011805">
    <property type="protein sequence ID" value="AKM07893.1"/>
    <property type="molecule type" value="Genomic_DNA"/>
</dbReference>
<evidence type="ECO:0000259" key="5">
    <source>
        <dbReference type="PROSITE" id="PS50931"/>
    </source>
</evidence>
<dbReference type="Proteomes" id="UP000037643">
    <property type="component" value="Chromosome"/>
</dbReference>
<evidence type="ECO:0000256" key="3">
    <source>
        <dbReference type="ARBA" id="ARBA00023125"/>
    </source>
</evidence>
<dbReference type="KEGG" id="amx:AM2010_1830"/>
<dbReference type="PATRIC" id="fig|543877.4.peg.1855"/>
<feature type="domain" description="HTH lysR-type" evidence="5">
    <location>
        <begin position="5"/>
        <end position="62"/>
    </location>
</feature>
<evidence type="ECO:0000313" key="7">
    <source>
        <dbReference type="Proteomes" id="UP000037643"/>
    </source>
</evidence>
<dbReference type="SUPFAM" id="SSF53850">
    <property type="entry name" value="Periplasmic binding protein-like II"/>
    <property type="match status" value="1"/>
</dbReference>